<comment type="caution">
    <text evidence="1">The sequence shown here is derived from an EMBL/GenBank/DDBJ whole genome shotgun (WGS) entry which is preliminary data.</text>
</comment>
<reference evidence="1 2" key="1">
    <citation type="submission" date="2022-11" db="EMBL/GenBank/DDBJ databases">
        <title>Minimal conservation of predation-associated metabolite biosynthetic gene clusters underscores biosynthetic potential of Myxococcota including descriptions for ten novel species: Archangium lansinium sp. nov., Myxococcus landrumus sp. nov., Nannocystis bai.</title>
        <authorList>
            <person name="Ahearne A."/>
            <person name="Stevens C."/>
            <person name="Dowd S."/>
        </authorList>
    </citation>
    <scope>NUCLEOTIDE SEQUENCE [LARGE SCALE GENOMIC DNA]</scope>
    <source>
        <strain evidence="1 2">RJM3</strain>
    </source>
</reference>
<keyword evidence="2" id="KW-1185">Reference proteome</keyword>
<organism evidence="1 2">
    <name type="scientific">Polyangium mundeleinium</name>
    <dbReference type="NCBI Taxonomy" id="2995306"/>
    <lineage>
        <taxon>Bacteria</taxon>
        <taxon>Pseudomonadati</taxon>
        <taxon>Myxococcota</taxon>
        <taxon>Polyangia</taxon>
        <taxon>Polyangiales</taxon>
        <taxon>Polyangiaceae</taxon>
        <taxon>Polyangium</taxon>
    </lineage>
</organism>
<name>A0ABT5F0P1_9BACT</name>
<sequence length="357" mass="39840">MNERRVVPEGLAPGSSAPRGASLPFVARWDLDKTYLRTDFDTVRDLVRTAIERPDQKRTVPGAAALLRELGRAGVEIHILSGSPEQLRSRIEQKLRLDGARWASLTLKPNLQNILRLRFRALRGQLGYKLPALLRRRCELGSVRDDNGELVREVLLGDDAEADAFVYSLYADVCEGKVKPDELVDIMRAGGAYEDTILDAVRFAGYVEKGPVVERILIHLDRQSSPSDFRLYGARVVPFYNYLQAAFVLHEDGRIPDRAVLRVAQDLVASHNFDGAALGRSYLDLSRRGHVSGRGIPAIAEVYRELTQGRAASASELGAMVQSLEHMLPDLRPPVSRSEKALDYRAMVVAHNPRTRR</sequence>
<dbReference type="Proteomes" id="UP001221411">
    <property type="component" value="Unassembled WGS sequence"/>
</dbReference>
<evidence type="ECO:0000313" key="2">
    <source>
        <dbReference type="Proteomes" id="UP001221411"/>
    </source>
</evidence>
<gene>
    <name evidence="1" type="ORF">POL67_37160</name>
</gene>
<dbReference type="SUPFAM" id="SSF56784">
    <property type="entry name" value="HAD-like"/>
    <property type="match status" value="1"/>
</dbReference>
<proteinExistence type="predicted"/>
<dbReference type="RefSeq" id="WP_271925385.1">
    <property type="nucleotide sequence ID" value="NZ_JAQNDO010000001.1"/>
</dbReference>
<accession>A0ABT5F0P1</accession>
<protein>
    <submittedName>
        <fullName evidence="1">Uncharacterized protein</fullName>
    </submittedName>
</protein>
<dbReference type="InterPro" id="IPR036412">
    <property type="entry name" value="HAD-like_sf"/>
</dbReference>
<dbReference type="EMBL" id="JAQNDO010000001">
    <property type="protein sequence ID" value="MDC0747018.1"/>
    <property type="molecule type" value="Genomic_DNA"/>
</dbReference>
<evidence type="ECO:0000313" key="1">
    <source>
        <dbReference type="EMBL" id="MDC0747018.1"/>
    </source>
</evidence>